<reference evidence="2 3" key="1">
    <citation type="journal article" date="2018" name="Mol. Plant">
        <title>The genome of Artemisia annua provides insight into the evolution of Asteraceae family and artemisinin biosynthesis.</title>
        <authorList>
            <person name="Shen Q."/>
            <person name="Zhang L."/>
            <person name="Liao Z."/>
            <person name="Wang S."/>
            <person name="Yan T."/>
            <person name="Shi P."/>
            <person name="Liu M."/>
            <person name="Fu X."/>
            <person name="Pan Q."/>
            <person name="Wang Y."/>
            <person name="Lv Z."/>
            <person name="Lu X."/>
            <person name="Zhang F."/>
            <person name="Jiang W."/>
            <person name="Ma Y."/>
            <person name="Chen M."/>
            <person name="Hao X."/>
            <person name="Li L."/>
            <person name="Tang Y."/>
            <person name="Lv G."/>
            <person name="Zhou Y."/>
            <person name="Sun X."/>
            <person name="Brodelius P.E."/>
            <person name="Rose J.K.C."/>
            <person name="Tang K."/>
        </authorList>
    </citation>
    <scope>NUCLEOTIDE SEQUENCE [LARGE SCALE GENOMIC DNA]</scope>
    <source>
        <strain evidence="3">cv. Huhao1</strain>
        <tissue evidence="2">Leaf</tissue>
    </source>
</reference>
<comment type="caution">
    <text evidence="2">The sequence shown here is derived from an EMBL/GenBank/DDBJ whole genome shotgun (WGS) entry which is preliminary data.</text>
</comment>
<name>A0A2U1P0R6_ARTAN</name>
<keyword evidence="3" id="KW-1185">Reference proteome</keyword>
<evidence type="ECO:0000256" key="1">
    <source>
        <dbReference type="SAM" id="Coils"/>
    </source>
</evidence>
<dbReference type="OrthoDB" id="783434at2759"/>
<accession>A0A2U1P0R6</accession>
<dbReference type="Proteomes" id="UP000245207">
    <property type="component" value="Unassembled WGS sequence"/>
</dbReference>
<dbReference type="AlphaFoldDB" id="A0A2U1P0R6"/>
<protein>
    <submittedName>
        <fullName evidence="2">Synaptonemal complex protein 1</fullName>
    </submittedName>
</protein>
<sequence length="135" mass="15874">MRERAFRETCTGNKQCRGLLSKMVCKCGNVDSDVMVNRIHQEKDKNESNLKSTHCEELIKMQLRAEDELKELLQNECEAELRELRYQHEEECRHFEEELTLQKEKVSGLFSLDDSPTKQNSDIKLEMSDLFLGVY</sequence>
<proteinExistence type="predicted"/>
<dbReference type="STRING" id="35608.A0A2U1P0R6"/>
<keyword evidence="1" id="KW-0175">Coiled coil</keyword>
<gene>
    <name evidence="2" type="ORF">CTI12_AA207310</name>
</gene>
<organism evidence="2 3">
    <name type="scientific">Artemisia annua</name>
    <name type="common">Sweet wormwood</name>
    <dbReference type="NCBI Taxonomy" id="35608"/>
    <lineage>
        <taxon>Eukaryota</taxon>
        <taxon>Viridiplantae</taxon>
        <taxon>Streptophyta</taxon>
        <taxon>Embryophyta</taxon>
        <taxon>Tracheophyta</taxon>
        <taxon>Spermatophyta</taxon>
        <taxon>Magnoliopsida</taxon>
        <taxon>eudicotyledons</taxon>
        <taxon>Gunneridae</taxon>
        <taxon>Pentapetalae</taxon>
        <taxon>asterids</taxon>
        <taxon>campanulids</taxon>
        <taxon>Asterales</taxon>
        <taxon>Asteraceae</taxon>
        <taxon>Asteroideae</taxon>
        <taxon>Anthemideae</taxon>
        <taxon>Artemisiinae</taxon>
        <taxon>Artemisia</taxon>
    </lineage>
</organism>
<evidence type="ECO:0000313" key="2">
    <source>
        <dbReference type="EMBL" id="PWA79346.1"/>
    </source>
</evidence>
<evidence type="ECO:0000313" key="3">
    <source>
        <dbReference type="Proteomes" id="UP000245207"/>
    </source>
</evidence>
<feature type="coiled-coil region" evidence="1">
    <location>
        <begin position="55"/>
        <end position="83"/>
    </location>
</feature>
<dbReference type="EMBL" id="PKPP01001867">
    <property type="protein sequence ID" value="PWA79346.1"/>
    <property type="molecule type" value="Genomic_DNA"/>
</dbReference>